<feature type="compositionally biased region" description="Basic and acidic residues" evidence="1">
    <location>
        <begin position="40"/>
        <end position="59"/>
    </location>
</feature>
<dbReference type="AlphaFoldDB" id="A0A2P4X4Q8"/>
<accession>A0A2P4X4Q8</accession>
<evidence type="ECO:0000313" key="2">
    <source>
        <dbReference type="EMBL" id="POM60533.1"/>
    </source>
</evidence>
<reference evidence="2 3" key="1">
    <citation type="journal article" date="2017" name="Genome Biol. Evol.">
        <title>Phytophthora megakarya and P. palmivora, closely related causal agents of cacao black pod rot, underwent increases in genome sizes and gene numbers by different mechanisms.</title>
        <authorList>
            <person name="Ali S.S."/>
            <person name="Shao J."/>
            <person name="Lary D.J."/>
            <person name="Kronmiller B."/>
            <person name="Shen D."/>
            <person name="Strem M.D."/>
            <person name="Amoako-Attah I."/>
            <person name="Akrofi A.Y."/>
            <person name="Begoude B.A."/>
            <person name="Ten Hoopen G.M."/>
            <person name="Coulibaly K."/>
            <person name="Kebe B.I."/>
            <person name="Melnick R.L."/>
            <person name="Guiltinan M.J."/>
            <person name="Tyler B.M."/>
            <person name="Meinhardt L.W."/>
            <person name="Bailey B.A."/>
        </authorList>
    </citation>
    <scope>NUCLEOTIDE SEQUENCE [LARGE SCALE GENOMIC DNA]</scope>
    <source>
        <strain evidence="3">sbr112.9</strain>
    </source>
</reference>
<organism evidence="2 3">
    <name type="scientific">Phytophthora palmivora</name>
    <dbReference type="NCBI Taxonomy" id="4796"/>
    <lineage>
        <taxon>Eukaryota</taxon>
        <taxon>Sar</taxon>
        <taxon>Stramenopiles</taxon>
        <taxon>Oomycota</taxon>
        <taxon>Peronosporomycetes</taxon>
        <taxon>Peronosporales</taxon>
        <taxon>Peronosporaceae</taxon>
        <taxon>Phytophthora</taxon>
    </lineage>
</organism>
<evidence type="ECO:0000313" key="3">
    <source>
        <dbReference type="Proteomes" id="UP000237271"/>
    </source>
</evidence>
<protein>
    <submittedName>
        <fullName evidence="2">Uncharacterized protein</fullName>
    </submittedName>
</protein>
<feature type="region of interest" description="Disordered" evidence="1">
    <location>
        <begin position="40"/>
        <end position="71"/>
    </location>
</feature>
<keyword evidence="3" id="KW-1185">Reference proteome</keyword>
<sequence>MVVDVVGSKISAARRFNAETERSVKIKLESAVVRKKINNKEDNGTKINRKSDDGTHDDVVGYYNPNQGRNNETPVNVIEVLQEDREPCFVNPCFKSEMKIGFHIAIILDNVFEGIFADPEMLLNRNLVIVN</sequence>
<proteinExistence type="predicted"/>
<evidence type="ECO:0000256" key="1">
    <source>
        <dbReference type="SAM" id="MobiDB-lite"/>
    </source>
</evidence>
<dbReference type="EMBL" id="NCKW01016857">
    <property type="protein sequence ID" value="POM60533.1"/>
    <property type="molecule type" value="Genomic_DNA"/>
</dbReference>
<dbReference type="Proteomes" id="UP000237271">
    <property type="component" value="Unassembled WGS sequence"/>
</dbReference>
<name>A0A2P4X4Q8_9STRA</name>
<comment type="caution">
    <text evidence="2">The sequence shown here is derived from an EMBL/GenBank/DDBJ whole genome shotgun (WGS) entry which is preliminary data.</text>
</comment>
<gene>
    <name evidence="2" type="ORF">PHPALM_30604</name>
</gene>